<protein>
    <submittedName>
        <fullName evidence="1">Uncharacterized protein</fullName>
    </submittedName>
</protein>
<sequence length="24" mass="2797">MLLVHSLLQLLQTIEPRLSYRSEG</sequence>
<proteinExistence type="predicted"/>
<dbReference type="AlphaFoldDB" id="A0A9P0JRA2"/>
<organism evidence="1 2">
    <name type="scientific">Acanthoscelides obtectus</name>
    <name type="common">Bean weevil</name>
    <name type="synonym">Bruchus obtectus</name>
    <dbReference type="NCBI Taxonomy" id="200917"/>
    <lineage>
        <taxon>Eukaryota</taxon>
        <taxon>Metazoa</taxon>
        <taxon>Ecdysozoa</taxon>
        <taxon>Arthropoda</taxon>
        <taxon>Hexapoda</taxon>
        <taxon>Insecta</taxon>
        <taxon>Pterygota</taxon>
        <taxon>Neoptera</taxon>
        <taxon>Endopterygota</taxon>
        <taxon>Coleoptera</taxon>
        <taxon>Polyphaga</taxon>
        <taxon>Cucujiformia</taxon>
        <taxon>Chrysomeloidea</taxon>
        <taxon>Chrysomelidae</taxon>
        <taxon>Bruchinae</taxon>
        <taxon>Bruchini</taxon>
        <taxon>Acanthoscelides</taxon>
    </lineage>
</organism>
<evidence type="ECO:0000313" key="2">
    <source>
        <dbReference type="Proteomes" id="UP001152888"/>
    </source>
</evidence>
<reference evidence="1" key="1">
    <citation type="submission" date="2022-03" db="EMBL/GenBank/DDBJ databases">
        <authorList>
            <person name="Sayadi A."/>
        </authorList>
    </citation>
    <scope>NUCLEOTIDE SEQUENCE</scope>
</reference>
<name>A0A9P0JRA2_ACAOB</name>
<evidence type="ECO:0000313" key="1">
    <source>
        <dbReference type="EMBL" id="CAH1958416.1"/>
    </source>
</evidence>
<gene>
    <name evidence="1" type="ORF">ACAOBT_LOCUS2624</name>
</gene>
<dbReference type="EMBL" id="CAKOFQ010006677">
    <property type="protein sequence ID" value="CAH1958416.1"/>
    <property type="molecule type" value="Genomic_DNA"/>
</dbReference>
<dbReference type="Proteomes" id="UP001152888">
    <property type="component" value="Unassembled WGS sequence"/>
</dbReference>
<comment type="caution">
    <text evidence="1">The sequence shown here is derived from an EMBL/GenBank/DDBJ whole genome shotgun (WGS) entry which is preliminary data.</text>
</comment>
<accession>A0A9P0JRA2</accession>
<keyword evidence="2" id="KW-1185">Reference proteome</keyword>